<name>A0A116QQK5_STRSU</name>
<dbReference type="AlphaFoldDB" id="A0A116QQK5"/>
<dbReference type="EMBL" id="FIIX01000056">
    <property type="protein sequence ID" value="CYW29188.1"/>
    <property type="molecule type" value="Genomic_DNA"/>
</dbReference>
<dbReference type="Proteomes" id="UP000075041">
    <property type="component" value="Unassembled WGS sequence"/>
</dbReference>
<dbReference type="EMBL" id="FIIC01000001">
    <property type="protein sequence ID" value="CYV39790.1"/>
    <property type="molecule type" value="Genomic_DNA"/>
</dbReference>
<dbReference type="EMBL" id="FIHD01000037">
    <property type="protein sequence ID" value="CYV09283.1"/>
    <property type="molecule type" value="Genomic_DNA"/>
</dbReference>
<dbReference type="Proteomes" id="UP000074356">
    <property type="component" value="Unassembled WGS sequence"/>
</dbReference>
<reference evidence="7 8" key="1">
    <citation type="submission" date="2016-02" db="EMBL/GenBank/DDBJ databases">
        <authorList>
            <consortium name="Pathogen Informatics"/>
        </authorList>
    </citation>
    <scope>NUCLEOTIDE SEQUENCE [LARGE SCALE GENOMIC DNA]</scope>
    <source>
        <strain evidence="2 10">LOLA-SS005</strain>
        <strain evidence="3 8">LSS54</strain>
        <strain evidence="5 9">LSS78</strain>
        <strain evidence="4 11">LSS79</strain>
        <strain evidence="6 7">LSS99</strain>
    </source>
</reference>
<proteinExistence type="predicted"/>
<evidence type="ECO:0000256" key="1">
    <source>
        <dbReference type="SAM" id="MobiDB-lite"/>
    </source>
</evidence>
<evidence type="ECO:0000313" key="4">
    <source>
        <dbReference type="EMBL" id="CYV39790.1"/>
    </source>
</evidence>
<sequence>MQVTRSNILSNLQTAYGTKQAGENISKSHSNHNMTKMSNQNQMDPNCNMKGMHNQTGSIDSKNTAKDSNLGSKIDIKA</sequence>
<dbReference type="EMBL" id="FIIB01000004">
    <property type="protein sequence ID" value="CYV46902.1"/>
    <property type="molecule type" value="Genomic_DNA"/>
</dbReference>
<evidence type="ECO:0000313" key="7">
    <source>
        <dbReference type="Proteomes" id="UP000073388"/>
    </source>
</evidence>
<accession>A0A116QQK5</accession>
<dbReference type="RefSeq" id="WP_043028706.1">
    <property type="nucleotide sequence ID" value="NZ_BCCZ01000032.1"/>
</dbReference>
<evidence type="ECO:0000313" key="9">
    <source>
        <dbReference type="Proteomes" id="UP000074356"/>
    </source>
</evidence>
<evidence type="ECO:0000313" key="3">
    <source>
        <dbReference type="EMBL" id="CYV09283.1"/>
    </source>
</evidence>
<evidence type="ECO:0000313" key="5">
    <source>
        <dbReference type="EMBL" id="CYV46902.1"/>
    </source>
</evidence>
<protein>
    <submittedName>
        <fullName evidence="6">Transposase</fullName>
    </submittedName>
</protein>
<dbReference type="EMBL" id="FIFJ01000027">
    <property type="protein sequence ID" value="CYU21524.1"/>
    <property type="molecule type" value="Genomic_DNA"/>
</dbReference>
<gene>
    <name evidence="2" type="ORF">ERS132356_01844</name>
    <name evidence="3" type="ORF">ERS132416_01801</name>
    <name evidence="5" type="ORF">ERS132440_00766</name>
    <name evidence="4" type="ORF">ERS132441_00194</name>
    <name evidence="6" type="ORF">ERS132461_01907</name>
</gene>
<feature type="compositionally biased region" description="Polar residues" evidence="1">
    <location>
        <begin position="53"/>
        <end position="71"/>
    </location>
</feature>
<organism evidence="6 7">
    <name type="scientific">Streptococcus suis</name>
    <dbReference type="NCBI Taxonomy" id="1307"/>
    <lineage>
        <taxon>Bacteria</taxon>
        <taxon>Bacillati</taxon>
        <taxon>Bacillota</taxon>
        <taxon>Bacilli</taxon>
        <taxon>Lactobacillales</taxon>
        <taxon>Streptococcaceae</taxon>
        <taxon>Streptococcus</taxon>
    </lineage>
</organism>
<evidence type="ECO:0000313" key="2">
    <source>
        <dbReference type="EMBL" id="CYU21524.1"/>
    </source>
</evidence>
<dbReference type="Proteomes" id="UP000075193">
    <property type="component" value="Unassembled WGS sequence"/>
</dbReference>
<feature type="compositionally biased region" description="Polar residues" evidence="1">
    <location>
        <begin position="19"/>
        <end position="45"/>
    </location>
</feature>
<evidence type="ECO:0000313" key="8">
    <source>
        <dbReference type="Proteomes" id="UP000073494"/>
    </source>
</evidence>
<feature type="region of interest" description="Disordered" evidence="1">
    <location>
        <begin position="19"/>
        <end position="78"/>
    </location>
</feature>
<dbReference type="Proteomes" id="UP000073494">
    <property type="component" value="Unassembled WGS sequence"/>
</dbReference>
<evidence type="ECO:0000313" key="11">
    <source>
        <dbReference type="Proteomes" id="UP000075193"/>
    </source>
</evidence>
<dbReference type="Proteomes" id="UP000073388">
    <property type="component" value="Unassembled WGS sequence"/>
</dbReference>
<evidence type="ECO:0000313" key="10">
    <source>
        <dbReference type="Proteomes" id="UP000075041"/>
    </source>
</evidence>
<evidence type="ECO:0000313" key="6">
    <source>
        <dbReference type="EMBL" id="CYW29188.1"/>
    </source>
</evidence>